<dbReference type="EMBL" id="JDRY01000069">
    <property type="protein sequence ID" value="KGM97102.1"/>
    <property type="molecule type" value="Genomic_DNA"/>
</dbReference>
<dbReference type="PANTHER" id="PTHR30383">
    <property type="entry name" value="THIOESTERASE 1/PROTEASE 1/LYSOPHOSPHOLIPASE L1"/>
    <property type="match status" value="1"/>
</dbReference>
<dbReference type="InterPro" id="IPR051532">
    <property type="entry name" value="Ester_Hydrolysis_Enzymes"/>
</dbReference>
<comment type="caution">
    <text evidence="4">The sequence shown here is derived from an EMBL/GenBank/DDBJ whole genome shotgun (WGS) entry which is preliminary data.</text>
</comment>
<keyword evidence="2" id="KW-1133">Transmembrane helix</keyword>
<name>A0A0A0I889_CLOBO</name>
<dbReference type="GO" id="GO:0016787">
    <property type="term" value="F:hydrolase activity"/>
    <property type="evidence" value="ECO:0007669"/>
    <property type="project" value="UniProtKB-KW"/>
</dbReference>
<keyword evidence="2" id="KW-0472">Membrane</keyword>
<dbReference type="InterPro" id="IPR036514">
    <property type="entry name" value="SGNH_hydro_sf"/>
</dbReference>
<accession>A0A0A0I889</accession>
<keyword evidence="2" id="KW-0812">Transmembrane</keyword>
<sequence>MARRKIRVKNLRKFVINILSLLVIIMISTLIIGHSKKSNKENISPATSEDSNTKTLNTTKENVDKSRSNNLSQNKEVAKQENDSNNSKDKQQKINLSNKEYFKDSLFLGDSITEAMSFFDVLDERNVKGIIGLTISKAKAAIDNIQGKKPKRIFILLGNNDIDNDIEMNMNNYTKLLNRIKTKLPDAKIYVQGILPVTEKAVKKDKCLKEENINKFNEALKENCQKENVNFIDLTSIVENTDKSIYEPDGIHFKEPFYKLWLDYLKNTLKD</sequence>
<feature type="region of interest" description="Disordered" evidence="1">
    <location>
        <begin position="38"/>
        <end position="94"/>
    </location>
</feature>
<feature type="compositionally biased region" description="Polar residues" evidence="1">
    <location>
        <begin position="41"/>
        <end position="60"/>
    </location>
</feature>
<keyword evidence="4" id="KW-0378">Hydrolase</keyword>
<evidence type="ECO:0000313" key="5">
    <source>
        <dbReference type="Proteomes" id="UP000030014"/>
    </source>
</evidence>
<evidence type="ECO:0000256" key="1">
    <source>
        <dbReference type="SAM" id="MobiDB-lite"/>
    </source>
</evidence>
<feature type="transmembrane region" description="Helical" evidence="2">
    <location>
        <begin position="14"/>
        <end position="33"/>
    </location>
</feature>
<feature type="compositionally biased region" description="Basic and acidic residues" evidence="1">
    <location>
        <begin position="76"/>
        <end position="92"/>
    </location>
</feature>
<organism evidence="4 5">
    <name type="scientific">Clostridium botulinum C/D str. DC5</name>
    <dbReference type="NCBI Taxonomy" id="1443128"/>
    <lineage>
        <taxon>Bacteria</taxon>
        <taxon>Bacillati</taxon>
        <taxon>Bacillota</taxon>
        <taxon>Clostridia</taxon>
        <taxon>Eubacteriales</taxon>
        <taxon>Clostridiaceae</taxon>
        <taxon>Clostridium</taxon>
    </lineage>
</organism>
<protein>
    <submittedName>
        <fullName evidence="4">Acetylhydrolase</fullName>
    </submittedName>
</protein>
<evidence type="ECO:0000259" key="3">
    <source>
        <dbReference type="Pfam" id="PF13472"/>
    </source>
</evidence>
<gene>
    <name evidence="4" type="ORF">Z955_12655</name>
</gene>
<feature type="domain" description="SGNH hydrolase-type esterase" evidence="3">
    <location>
        <begin position="107"/>
        <end position="259"/>
    </location>
</feature>
<dbReference type="Proteomes" id="UP000030014">
    <property type="component" value="Unassembled WGS sequence"/>
</dbReference>
<dbReference type="SUPFAM" id="SSF52266">
    <property type="entry name" value="SGNH hydrolase"/>
    <property type="match status" value="1"/>
</dbReference>
<evidence type="ECO:0000256" key="2">
    <source>
        <dbReference type="SAM" id="Phobius"/>
    </source>
</evidence>
<dbReference type="Pfam" id="PF13472">
    <property type="entry name" value="Lipase_GDSL_2"/>
    <property type="match status" value="1"/>
</dbReference>
<reference evidence="4 5" key="1">
    <citation type="submission" date="2014-01" db="EMBL/GenBank/DDBJ databases">
        <title>Plasmidome dynamics in the species complex Clostridium novyi sensu lato converts strains of independent lineages into distinctly different pathogens.</title>
        <authorList>
            <person name="Skarin H."/>
            <person name="Segerman B."/>
        </authorList>
    </citation>
    <scope>NUCLEOTIDE SEQUENCE [LARGE SCALE GENOMIC DNA]</scope>
    <source>
        <strain evidence="4 5">DC5</strain>
    </source>
</reference>
<evidence type="ECO:0000313" key="4">
    <source>
        <dbReference type="EMBL" id="KGM97102.1"/>
    </source>
</evidence>
<proteinExistence type="predicted"/>
<dbReference type="AlphaFoldDB" id="A0A0A0I889"/>
<dbReference type="RefSeq" id="WP_039259862.1">
    <property type="nucleotide sequence ID" value="NZ_JDRY01000069.1"/>
</dbReference>
<dbReference type="InterPro" id="IPR013830">
    <property type="entry name" value="SGNH_hydro"/>
</dbReference>
<dbReference type="Gene3D" id="3.40.50.1110">
    <property type="entry name" value="SGNH hydrolase"/>
    <property type="match status" value="1"/>
</dbReference>